<keyword evidence="4" id="KW-0804">Transcription</keyword>
<dbReference type="InterPro" id="IPR000792">
    <property type="entry name" value="Tscrpt_reg_LuxR_C"/>
</dbReference>
<dbReference type="Gene3D" id="1.10.10.10">
    <property type="entry name" value="Winged helix-like DNA-binding domain superfamily/Winged helix DNA-binding domain"/>
    <property type="match status" value="1"/>
</dbReference>
<dbReference type="GO" id="GO:0003677">
    <property type="term" value="F:DNA binding"/>
    <property type="evidence" value="ECO:0007669"/>
    <property type="project" value="UniProtKB-KW"/>
</dbReference>
<comment type="caution">
    <text evidence="8">The sequence shown here is derived from an EMBL/GenBank/DDBJ whole genome shotgun (WGS) entry which is preliminary data.</text>
</comment>
<dbReference type="RefSeq" id="WP_229927507.1">
    <property type="nucleotide sequence ID" value="NZ_BNBO01000017.1"/>
</dbReference>
<dbReference type="InterPro" id="IPR011006">
    <property type="entry name" value="CheY-like_superfamily"/>
</dbReference>
<reference evidence="8" key="2">
    <citation type="submission" date="2020-09" db="EMBL/GenBank/DDBJ databases">
        <authorList>
            <person name="Sun Q."/>
            <person name="Ohkuma M."/>
        </authorList>
    </citation>
    <scope>NUCLEOTIDE SEQUENCE</scope>
    <source>
        <strain evidence="8">JCM 4646</strain>
    </source>
</reference>
<evidence type="ECO:0000256" key="2">
    <source>
        <dbReference type="ARBA" id="ARBA00023015"/>
    </source>
</evidence>
<dbReference type="GO" id="GO:0000160">
    <property type="term" value="P:phosphorelay signal transduction system"/>
    <property type="evidence" value="ECO:0007669"/>
    <property type="project" value="InterPro"/>
</dbReference>
<dbReference type="Pfam" id="PF00196">
    <property type="entry name" value="GerE"/>
    <property type="match status" value="1"/>
</dbReference>
<name>A0A919KTP9_9ACTN</name>
<dbReference type="EMBL" id="BNBO01000017">
    <property type="protein sequence ID" value="GHH72027.1"/>
    <property type="molecule type" value="Genomic_DNA"/>
</dbReference>
<feature type="domain" description="Response regulatory" evidence="7">
    <location>
        <begin position="21"/>
        <end position="138"/>
    </location>
</feature>
<evidence type="ECO:0000256" key="4">
    <source>
        <dbReference type="ARBA" id="ARBA00023163"/>
    </source>
</evidence>
<accession>A0A919KTP9</accession>
<reference evidence="8" key="1">
    <citation type="journal article" date="2014" name="Int. J. Syst. Evol. Microbiol.">
        <title>Complete genome sequence of Corynebacterium casei LMG S-19264T (=DSM 44701T), isolated from a smear-ripened cheese.</title>
        <authorList>
            <consortium name="US DOE Joint Genome Institute (JGI-PGF)"/>
            <person name="Walter F."/>
            <person name="Albersmeier A."/>
            <person name="Kalinowski J."/>
            <person name="Ruckert C."/>
        </authorList>
    </citation>
    <scope>NUCLEOTIDE SEQUENCE</scope>
    <source>
        <strain evidence="8">JCM 4646</strain>
    </source>
</reference>
<feature type="modified residue" description="4-aspartylphosphate" evidence="5">
    <location>
        <position position="72"/>
    </location>
</feature>
<dbReference type="CDD" id="cd17535">
    <property type="entry name" value="REC_NarL-like"/>
    <property type="match status" value="1"/>
</dbReference>
<evidence type="ECO:0000313" key="8">
    <source>
        <dbReference type="EMBL" id="GHH72027.1"/>
    </source>
</evidence>
<dbReference type="InterPro" id="IPR001789">
    <property type="entry name" value="Sig_transdc_resp-reg_receiver"/>
</dbReference>
<dbReference type="SUPFAM" id="SSF52172">
    <property type="entry name" value="CheY-like"/>
    <property type="match status" value="1"/>
</dbReference>
<dbReference type="SUPFAM" id="SSF46894">
    <property type="entry name" value="C-terminal effector domain of the bipartite response regulators"/>
    <property type="match status" value="1"/>
</dbReference>
<dbReference type="InterPro" id="IPR058245">
    <property type="entry name" value="NreC/VraR/RcsB-like_REC"/>
</dbReference>
<evidence type="ECO:0000256" key="5">
    <source>
        <dbReference type="PROSITE-ProRule" id="PRU00169"/>
    </source>
</evidence>
<dbReference type="SMART" id="SM00421">
    <property type="entry name" value="HTH_LUXR"/>
    <property type="match status" value="1"/>
</dbReference>
<dbReference type="GeneID" id="95358428"/>
<dbReference type="InterPro" id="IPR039420">
    <property type="entry name" value="WalR-like"/>
</dbReference>
<dbReference type="GO" id="GO:0006355">
    <property type="term" value="P:regulation of DNA-templated transcription"/>
    <property type="evidence" value="ECO:0007669"/>
    <property type="project" value="InterPro"/>
</dbReference>
<protein>
    <submittedName>
        <fullName evidence="8">DNA-binding response regulator</fullName>
    </submittedName>
</protein>
<dbReference type="AlphaFoldDB" id="A0A919KTP9"/>
<keyword evidence="9" id="KW-1185">Reference proteome</keyword>
<dbReference type="PANTHER" id="PTHR43214:SF41">
    <property type="entry name" value="NITRATE_NITRITE RESPONSE REGULATOR PROTEIN NARP"/>
    <property type="match status" value="1"/>
</dbReference>
<evidence type="ECO:0000259" key="7">
    <source>
        <dbReference type="PROSITE" id="PS50110"/>
    </source>
</evidence>
<organism evidence="8 9">
    <name type="scientific">Kitasatospora indigofera</name>
    <dbReference type="NCBI Taxonomy" id="67307"/>
    <lineage>
        <taxon>Bacteria</taxon>
        <taxon>Bacillati</taxon>
        <taxon>Actinomycetota</taxon>
        <taxon>Actinomycetes</taxon>
        <taxon>Kitasatosporales</taxon>
        <taxon>Streptomycetaceae</taxon>
        <taxon>Kitasatospora</taxon>
    </lineage>
</organism>
<dbReference type="PROSITE" id="PS50043">
    <property type="entry name" value="HTH_LUXR_2"/>
    <property type="match status" value="1"/>
</dbReference>
<keyword evidence="1 5" id="KW-0597">Phosphoprotein</keyword>
<sequence>MEENGGTSVPWYPQEWTAHPRALVVDHWPLARTALSALLRESGAVGTVTTARSAEAAWLDHRDNRADIVITDCDLRRPRDGLRLGRHLKDSRRPPMVLVYSEHNDPDVVFECLEGAADSFVHRSVEPETLVDAVRRLVTGRPTWITSDQTAPDGLGAAPHPAWPAGDAQPGRDMLTECMTVREREVLDLLLRRYSNDEIATHLHLARQTVKNYVSTVMQKLEVSSRRELHGWARRTDPWPRMSQAGAR</sequence>
<dbReference type="Pfam" id="PF00072">
    <property type="entry name" value="Response_reg"/>
    <property type="match status" value="1"/>
</dbReference>
<evidence type="ECO:0000313" key="9">
    <source>
        <dbReference type="Proteomes" id="UP000617734"/>
    </source>
</evidence>
<evidence type="ECO:0000259" key="6">
    <source>
        <dbReference type="PROSITE" id="PS50043"/>
    </source>
</evidence>
<evidence type="ECO:0000256" key="1">
    <source>
        <dbReference type="ARBA" id="ARBA00022553"/>
    </source>
</evidence>
<dbReference type="InterPro" id="IPR036388">
    <property type="entry name" value="WH-like_DNA-bd_sf"/>
</dbReference>
<keyword evidence="2" id="KW-0805">Transcription regulation</keyword>
<keyword evidence="3 8" id="KW-0238">DNA-binding</keyword>
<dbReference type="InterPro" id="IPR016032">
    <property type="entry name" value="Sig_transdc_resp-reg_C-effctor"/>
</dbReference>
<dbReference type="PANTHER" id="PTHR43214">
    <property type="entry name" value="TWO-COMPONENT RESPONSE REGULATOR"/>
    <property type="match status" value="1"/>
</dbReference>
<dbReference type="PROSITE" id="PS50110">
    <property type="entry name" value="RESPONSE_REGULATORY"/>
    <property type="match status" value="1"/>
</dbReference>
<dbReference type="PRINTS" id="PR00038">
    <property type="entry name" value="HTHLUXR"/>
</dbReference>
<proteinExistence type="predicted"/>
<dbReference type="Proteomes" id="UP000617734">
    <property type="component" value="Unassembled WGS sequence"/>
</dbReference>
<evidence type="ECO:0000256" key="3">
    <source>
        <dbReference type="ARBA" id="ARBA00023125"/>
    </source>
</evidence>
<gene>
    <name evidence="8" type="primary">devR</name>
    <name evidence="8" type="ORF">GCM10018781_34220</name>
</gene>
<dbReference type="Gene3D" id="3.40.50.2300">
    <property type="match status" value="1"/>
</dbReference>
<dbReference type="SMART" id="SM00448">
    <property type="entry name" value="REC"/>
    <property type="match status" value="1"/>
</dbReference>
<feature type="domain" description="HTH luxR-type" evidence="6">
    <location>
        <begin position="172"/>
        <end position="237"/>
    </location>
</feature>
<dbReference type="CDD" id="cd06170">
    <property type="entry name" value="LuxR_C_like"/>
    <property type="match status" value="1"/>
</dbReference>